<sequence>MAGKEPRHTARRRRWGLCGAAVLVAGTVTGAGAASAAPADQARQLAPAAVPDFNGDGYGDLAVGVPAARVGGAAEAGQVVIHWGGPDGPTTGERTTVRQGAGGVPGTAEKGDRFGASVDAADVDGDGRTDLVVGSPGEDHGAEGRGIVTVVWGGDGALDGASTLTKDVAPYGRLGASVIARDFDGDGAVDIAFDSHTEESGGLAYVPGPFGPGDAARPAEKIVRLSMGGGVARLAAGDFDGDGVQELAATASAMDVPITAVYDWRSGAPERLWGMANHGLSVAAGDFDGDGLDDLAVGGCRVSEQPGLCGEGESTGGRVHVLYGARGTFGERTQTVDQNTPGLPGDGNADDDFGAALAAADTDGDGRAELAVGTPAKAIGSQRAAGRVVLLHGGADGLLDPTGTARAAFFHQDTHPVPGNAEAGDVFGTAVRLRDLNRDGAPELLIGSPGENEDSGGVWVLPGSSRGPVTEGSAALHPAAGAVRFGEVLGG</sequence>
<evidence type="ECO:0000256" key="2">
    <source>
        <dbReference type="ARBA" id="ARBA00022737"/>
    </source>
</evidence>
<keyword evidence="2" id="KW-0677">Repeat</keyword>
<dbReference type="Gene3D" id="2.130.10.130">
    <property type="entry name" value="Integrin alpha, N-terminal"/>
    <property type="match status" value="4"/>
</dbReference>
<dbReference type="PANTHER" id="PTHR23221:SF7">
    <property type="entry name" value="PHOSPHATIDYLINOSITOL-GLYCAN-SPECIFIC PHOSPHOLIPASE D"/>
    <property type="match status" value="1"/>
</dbReference>
<keyword evidence="1 5" id="KW-0732">Signal</keyword>
<evidence type="ECO:0000313" key="7">
    <source>
        <dbReference type="Proteomes" id="UP000772196"/>
    </source>
</evidence>
<evidence type="ECO:0000256" key="1">
    <source>
        <dbReference type="ARBA" id="ARBA00022729"/>
    </source>
</evidence>
<gene>
    <name evidence="6" type="ORF">HFV08_16805</name>
</gene>
<dbReference type="Proteomes" id="UP000772196">
    <property type="component" value="Unassembled WGS sequence"/>
</dbReference>
<dbReference type="RefSeq" id="WP_168540307.1">
    <property type="nucleotide sequence ID" value="NZ_JAAWWP010000009.1"/>
</dbReference>
<keyword evidence="4" id="KW-0325">Glycoprotein</keyword>
<feature type="signal peptide" evidence="5">
    <location>
        <begin position="1"/>
        <end position="33"/>
    </location>
</feature>
<dbReference type="SUPFAM" id="SSF69318">
    <property type="entry name" value="Integrin alpha N-terminal domain"/>
    <property type="match status" value="1"/>
</dbReference>
<reference evidence="6 7" key="1">
    <citation type="submission" date="2020-04" db="EMBL/GenBank/DDBJ databases">
        <title>Phylogenetic Diversity and Antibacterial Activity against Ralstonia solanacearum of Endophytic Actinomycete Isolated from Moss.</title>
        <authorList>
            <person name="Zhuang X."/>
        </authorList>
    </citation>
    <scope>NUCLEOTIDE SEQUENCE [LARGE SCALE GENOMIC DNA]</scope>
    <source>
        <strain evidence="6 7">LD120</strain>
    </source>
</reference>
<protein>
    <submittedName>
        <fullName evidence="6">Integrin-like protein</fullName>
    </submittedName>
</protein>
<dbReference type="InterPro" id="IPR013517">
    <property type="entry name" value="FG-GAP"/>
</dbReference>
<dbReference type="PROSITE" id="PS51470">
    <property type="entry name" value="FG_GAP"/>
    <property type="match status" value="2"/>
</dbReference>
<name>A0ABX1H3D3_9ACTN</name>
<comment type="caution">
    <text evidence="6">The sequence shown here is derived from an EMBL/GenBank/DDBJ whole genome shotgun (WGS) entry which is preliminary data.</text>
</comment>
<proteinExistence type="predicted"/>
<keyword evidence="3" id="KW-0378">Hydrolase</keyword>
<organism evidence="6 7">
    <name type="scientific">Streptomyces physcomitrii</name>
    <dbReference type="NCBI Taxonomy" id="2724184"/>
    <lineage>
        <taxon>Bacteria</taxon>
        <taxon>Bacillati</taxon>
        <taxon>Actinomycetota</taxon>
        <taxon>Actinomycetes</taxon>
        <taxon>Kitasatosporales</taxon>
        <taxon>Streptomycetaceae</taxon>
        <taxon>Streptomyces</taxon>
    </lineage>
</organism>
<evidence type="ECO:0000256" key="4">
    <source>
        <dbReference type="ARBA" id="ARBA00023180"/>
    </source>
</evidence>
<dbReference type="InterPro" id="IPR013519">
    <property type="entry name" value="Int_alpha_beta-p"/>
</dbReference>
<dbReference type="SMART" id="SM00191">
    <property type="entry name" value="Int_alpha"/>
    <property type="match status" value="5"/>
</dbReference>
<dbReference type="EMBL" id="JAAWWP010000009">
    <property type="protein sequence ID" value="NKI42866.1"/>
    <property type="molecule type" value="Genomic_DNA"/>
</dbReference>
<dbReference type="InterPro" id="IPR028994">
    <property type="entry name" value="Integrin_alpha_N"/>
</dbReference>
<evidence type="ECO:0000256" key="5">
    <source>
        <dbReference type="SAM" id="SignalP"/>
    </source>
</evidence>
<evidence type="ECO:0000313" key="6">
    <source>
        <dbReference type="EMBL" id="NKI42866.1"/>
    </source>
</evidence>
<evidence type="ECO:0000256" key="3">
    <source>
        <dbReference type="ARBA" id="ARBA00022801"/>
    </source>
</evidence>
<accession>A0ABX1H3D3</accession>
<dbReference type="Pfam" id="PF01839">
    <property type="entry name" value="FG-GAP"/>
    <property type="match status" value="5"/>
</dbReference>
<feature type="chain" id="PRO_5046993763" evidence="5">
    <location>
        <begin position="34"/>
        <end position="491"/>
    </location>
</feature>
<keyword evidence="7" id="KW-1185">Reference proteome</keyword>
<dbReference type="PANTHER" id="PTHR23221">
    <property type="entry name" value="GLYCOSYLPHOSPHATIDYLINOSITOL PHOSPHOLIPASE D"/>
    <property type="match status" value="1"/>
</dbReference>